<feature type="region of interest" description="Disordered" evidence="4">
    <location>
        <begin position="677"/>
        <end position="696"/>
    </location>
</feature>
<evidence type="ECO:0000256" key="2">
    <source>
        <dbReference type="ARBA" id="ARBA00023136"/>
    </source>
</evidence>
<dbReference type="AlphaFoldDB" id="A0AAJ5X0L3"/>
<comment type="subcellular location">
    <subcellularLocation>
        <location evidence="1">Cell outer membrane</location>
    </subcellularLocation>
</comment>
<dbReference type="SUPFAM" id="SSF56935">
    <property type="entry name" value="Porins"/>
    <property type="match status" value="1"/>
</dbReference>
<keyword evidence="3" id="KW-0998">Cell outer membrane</keyword>
<sequence>MAGLVLALAVSAVAPQQAAPSDAAPPVVLEDVEVQGRRGAARVDPEIELDGAQIDALGANDIGEAVRRLAEDYALGDAPMIVVNGKRMADPDVFSGFPPDALVCLEVLPPQAGALYGSADPSRRVVNIVLQRRFHSRDGRASLRRPTAGGMSDADLELRQSSILDARTRQLGLQIGIDTALRAGERDQDRNAEPGADAVTLRAPSKSVGVRMAQTGEIGDWSASLRADARAQETRSVTLTDGQATENRRRSQSLNLTAGLNGEAVGWSIQTALSGLFSHNDQSGPSPSDANQQAASASVTLNRTLFDMAAGPVALSLSARASRSRSASERLGRRQTFSGRAEDLGGSLSVPLLRRRPGAGALGALGDLAVTLGANANTTDAGRGDGASIGLTWSPLPKLRVNADRSSANQSLPDQQRFDPEYYGEPIRVFDFRTGEAVEVLPILGGNPDLRPPSSDRIALSVSAGPFTAWALQGAVNFQRSEAVDGVGALPDPTPEVEAAFPGRFQRDADGRLVSIDRRPINFASAMTETVATNFSAAFPLGAKRAGRPGVIRVTINHNWEIASAATIHEGLPKMDRLAGDGGGAPRHAVSAAIDVQQGRWRANAAGRWRDGYRIRRDSGQDGPDDLRMNAFTTFDLKLNYQFERNPPAQGQDAGRRGRGLQMELMVANIFDARPTARLGDGRSAPGFGRDDQDPIGRTLSISLKQRF</sequence>
<evidence type="ECO:0000256" key="4">
    <source>
        <dbReference type="SAM" id="MobiDB-lite"/>
    </source>
</evidence>
<dbReference type="PANTHER" id="PTHR47234:SF1">
    <property type="entry name" value="TONB-DEPENDENT RECEPTOR"/>
    <property type="match status" value="1"/>
</dbReference>
<dbReference type="EMBL" id="CP119326">
    <property type="protein sequence ID" value="WEK39987.1"/>
    <property type="molecule type" value="Genomic_DNA"/>
</dbReference>
<evidence type="ECO:0000256" key="5">
    <source>
        <dbReference type="SAM" id="SignalP"/>
    </source>
</evidence>
<feature type="compositionally biased region" description="Polar residues" evidence="4">
    <location>
        <begin position="234"/>
        <end position="245"/>
    </location>
</feature>
<evidence type="ECO:0000313" key="6">
    <source>
        <dbReference type="EMBL" id="WEK39987.1"/>
    </source>
</evidence>
<feature type="region of interest" description="Disordered" evidence="4">
    <location>
        <begin position="318"/>
        <end position="338"/>
    </location>
</feature>
<dbReference type="Proteomes" id="UP001213664">
    <property type="component" value="Chromosome"/>
</dbReference>
<evidence type="ECO:0000256" key="3">
    <source>
        <dbReference type="ARBA" id="ARBA00023237"/>
    </source>
</evidence>
<dbReference type="Gene3D" id="2.40.170.20">
    <property type="entry name" value="TonB-dependent receptor, beta-barrel domain"/>
    <property type="match status" value="1"/>
</dbReference>
<proteinExistence type="predicted"/>
<reference evidence="6" key="1">
    <citation type="submission" date="2023-03" db="EMBL/GenBank/DDBJ databases">
        <title>Andean soil-derived lignocellulolytic bacterial consortium as a source of novel taxa and putative plastic-active enzymes.</title>
        <authorList>
            <person name="Diaz-Garcia L."/>
            <person name="Chuvochina M."/>
            <person name="Feuerriegel G."/>
            <person name="Bunk B."/>
            <person name="Sproer C."/>
            <person name="Streit W.R."/>
            <person name="Rodriguez L.M."/>
            <person name="Overmann J."/>
            <person name="Jimenez D.J."/>
        </authorList>
    </citation>
    <scope>NUCLEOTIDE SEQUENCE</scope>
    <source>
        <strain evidence="6">MAG 833</strain>
    </source>
</reference>
<keyword evidence="5" id="KW-0732">Signal</keyword>
<accession>A0AAJ5X0L3</accession>
<dbReference type="PANTHER" id="PTHR47234">
    <property type="match status" value="1"/>
</dbReference>
<keyword evidence="2" id="KW-0472">Membrane</keyword>
<keyword evidence="6" id="KW-0675">Receptor</keyword>
<feature type="region of interest" description="Disordered" evidence="4">
    <location>
        <begin position="224"/>
        <end position="254"/>
    </location>
</feature>
<feature type="region of interest" description="Disordered" evidence="4">
    <location>
        <begin position="184"/>
        <end position="203"/>
    </location>
</feature>
<dbReference type="InterPro" id="IPR036942">
    <property type="entry name" value="Beta-barrel_TonB_sf"/>
</dbReference>
<gene>
    <name evidence="6" type="ORF">P0Y50_15850</name>
</gene>
<name>A0AAJ5X0L3_9CAUL</name>
<feature type="signal peptide" evidence="5">
    <location>
        <begin position="1"/>
        <end position="18"/>
    </location>
</feature>
<evidence type="ECO:0000313" key="7">
    <source>
        <dbReference type="Proteomes" id="UP001213664"/>
    </source>
</evidence>
<evidence type="ECO:0000256" key="1">
    <source>
        <dbReference type="ARBA" id="ARBA00004442"/>
    </source>
</evidence>
<organism evidence="6 7">
    <name type="scientific">Candidatus Brevundimonas colombiensis</name>
    <dbReference type="NCBI Taxonomy" id="3121376"/>
    <lineage>
        <taxon>Bacteria</taxon>
        <taxon>Pseudomonadati</taxon>
        <taxon>Pseudomonadota</taxon>
        <taxon>Alphaproteobacteria</taxon>
        <taxon>Caulobacterales</taxon>
        <taxon>Caulobacteraceae</taxon>
        <taxon>Brevundimonas</taxon>
    </lineage>
</organism>
<feature type="chain" id="PRO_5042465882" evidence="5">
    <location>
        <begin position="19"/>
        <end position="708"/>
    </location>
</feature>
<dbReference type="GO" id="GO:0009279">
    <property type="term" value="C:cell outer membrane"/>
    <property type="evidence" value="ECO:0007669"/>
    <property type="project" value="UniProtKB-SubCell"/>
</dbReference>
<protein>
    <submittedName>
        <fullName evidence="6">TonB-dependent receptor</fullName>
    </submittedName>
</protein>